<dbReference type="EMBL" id="VWSF01000036">
    <property type="protein sequence ID" value="KAA5539048.1"/>
    <property type="molecule type" value="Genomic_DNA"/>
</dbReference>
<reference evidence="1 2" key="1">
    <citation type="submission" date="2019-09" db="EMBL/GenBank/DDBJ databases">
        <title>Genome sequence and assembly of Adhaeribacter sp.</title>
        <authorList>
            <person name="Chhetri G."/>
        </authorList>
    </citation>
    <scope>NUCLEOTIDE SEQUENCE [LARGE SCALE GENOMIC DNA]</scope>
    <source>
        <strain evidence="1 2">DK36</strain>
    </source>
</reference>
<keyword evidence="2" id="KW-1185">Reference proteome</keyword>
<organism evidence="1 2">
    <name type="scientific">Adhaeribacter rhizoryzae</name>
    <dbReference type="NCBI Taxonomy" id="2607907"/>
    <lineage>
        <taxon>Bacteria</taxon>
        <taxon>Pseudomonadati</taxon>
        <taxon>Bacteroidota</taxon>
        <taxon>Cytophagia</taxon>
        <taxon>Cytophagales</taxon>
        <taxon>Hymenobacteraceae</taxon>
        <taxon>Adhaeribacter</taxon>
    </lineage>
</organism>
<evidence type="ECO:0000313" key="2">
    <source>
        <dbReference type="Proteomes" id="UP000323426"/>
    </source>
</evidence>
<dbReference type="AlphaFoldDB" id="A0A5M6CUX3"/>
<dbReference type="Proteomes" id="UP000323426">
    <property type="component" value="Unassembled WGS sequence"/>
</dbReference>
<protein>
    <submittedName>
        <fullName evidence="1">Uncharacterized protein</fullName>
    </submittedName>
</protein>
<dbReference type="RefSeq" id="WP_150093349.1">
    <property type="nucleotide sequence ID" value="NZ_VWSF01000036.1"/>
</dbReference>
<comment type="caution">
    <text evidence="1">The sequence shown here is derived from an EMBL/GenBank/DDBJ whole genome shotgun (WGS) entry which is preliminary data.</text>
</comment>
<evidence type="ECO:0000313" key="1">
    <source>
        <dbReference type="EMBL" id="KAA5539048.1"/>
    </source>
</evidence>
<accession>A0A5M6CUX3</accession>
<proteinExistence type="predicted"/>
<sequence length="84" mass="9981">MENRKFLFYLLYSALIEIREEAYNIGNKKIFRLSDYLHNLPLVLENRGESEHQIEEIVQELEELAKHDGLINWINQIKESLGAH</sequence>
<name>A0A5M6CUX3_9BACT</name>
<gene>
    <name evidence="1" type="ORF">F0145_25255</name>
</gene>